<evidence type="ECO:0000256" key="1">
    <source>
        <dbReference type="ARBA" id="ARBA00006484"/>
    </source>
</evidence>
<keyword evidence="4" id="KW-1185">Reference proteome</keyword>
<keyword evidence="2" id="KW-0560">Oxidoreductase</keyword>
<organism evidence="3 4">
    <name type="scientific">Actinoallomurus oryzae</name>
    <dbReference type="NCBI Taxonomy" id="502180"/>
    <lineage>
        <taxon>Bacteria</taxon>
        <taxon>Bacillati</taxon>
        <taxon>Actinomycetota</taxon>
        <taxon>Actinomycetes</taxon>
        <taxon>Streptosporangiales</taxon>
        <taxon>Thermomonosporaceae</taxon>
        <taxon>Actinoallomurus</taxon>
    </lineage>
</organism>
<dbReference type="Gene3D" id="2.130.10.10">
    <property type="entry name" value="YVTN repeat-like/Quinoprotein amine dehydrogenase"/>
    <property type="match status" value="1"/>
</dbReference>
<dbReference type="PANTHER" id="PTHR43639:SF1">
    <property type="entry name" value="SHORT-CHAIN DEHYDROGENASE_REDUCTASE FAMILY PROTEIN"/>
    <property type="match status" value="1"/>
</dbReference>
<dbReference type="InterPro" id="IPR002347">
    <property type="entry name" value="SDR_fam"/>
</dbReference>
<name>A0ABP8R2B6_9ACTN</name>
<dbReference type="InterPro" id="IPR015943">
    <property type="entry name" value="WD40/YVTN_repeat-like_dom_sf"/>
</dbReference>
<dbReference type="PANTHER" id="PTHR43639">
    <property type="entry name" value="OXIDOREDUCTASE, SHORT-CHAIN DEHYDROGENASE/REDUCTASE FAMILY (AFU_ORTHOLOGUE AFUA_5G02870)"/>
    <property type="match status" value="1"/>
</dbReference>
<dbReference type="Pfam" id="PF13561">
    <property type="entry name" value="adh_short_C2"/>
    <property type="match status" value="1"/>
</dbReference>
<reference evidence="4" key="1">
    <citation type="journal article" date="2019" name="Int. J. Syst. Evol. Microbiol.">
        <title>The Global Catalogue of Microorganisms (GCM) 10K type strain sequencing project: providing services to taxonomists for standard genome sequencing and annotation.</title>
        <authorList>
            <consortium name="The Broad Institute Genomics Platform"/>
            <consortium name="The Broad Institute Genome Sequencing Center for Infectious Disease"/>
            <person name="Wu L."/>
            <person name="Ma J."/>
        </authorList>
    </citation>
    <scope>NUCLEOTIDE SEQUENCE [LARGE SCALE GENOMIC DNA]</scope>
    <source>
        <strain evidence="4">JCM 17933</strain>
    </source>
</reference>
<dbReference type="InterPro" id="IPR036291">
    <property type="entry name" value="NAD(P)-bd_dom_sf"/>
</dbReference>
<dbReference type="Gene3D" id="3.40.50.720">
    <property type="entry name" value="NAD(P)-binding Rossmann-like Domain"/>
    <property type="match status" value="1"/>
</dbReference>
<comment type="caution">
    <text evidence="3">The sequence shown here is derived from an EMBL/GenBank/DDBJ whole genome shotgun (WGS) entry which is preliminary data.</text>
</comment>
<dbReference type="InterPro" id="IPR011045">
    <property type="entry name" value="N2O_reductase_N"/>
</dbReference>
<proteinExistence type="inferred from homology"/>
<sequence length="369" mass="39253">MSEPAMEHGPHGLALDAERGRLYVSAEGSTGRTGGVVVIDTGTGRAIGRIDTGAPGPHWFVAGPDGRTGYAGNKEAPFVSPCTSPLVGSCWVKSGWRRMSVLKRQFLPVLLLKRGSSMNRIALITGGNRGIGRAAAYALADEDIDIILTYRSNPDEADTVVAELVKRGRTAIALPLDTTRHDDFPAFADQLGDQLREHWERDHLDILVNNAGFDRLTPFGQTEAATIDALFAVHVKGPILLTELLSPLINDGGRILFVSSGLTRYVANPAYSVYASMKGAIEIYTKYAAKILGSRAITVNVIAPGATATDFAGGVIRDDEKYRAMVTANHAFGRVGEPQDIGDAVRAITSASAGWITAQRIEASGGQGL</sequence>
<accession>A0ABP8R2B6</accession>
<dbReference type="RefSeq" id="WP_345474303.1">
    <property type="nucleotide sequence ID" value="NZ_BAABHF010000054.1"/>
</dbReference>
<evidence type="ECO:0000313" key="3">
    <source>
        <dbReference type="EMBL" id="GAA4516427.1"/>
    </source>
</evidence>
<evidence type="ECO:0000313" key="4">
    <source>
        <dbReference type="Proteomes" id="UP001500503"/>
    </source>
</evidence>
<comment type="similarity">
    <text evidence="1">Belongs to the short-chain dehydrogenases/reductases (SDR) family.</text>
</comment>
<dbReference type="SUPFAM" id="SSF51735">
    <property type="entry name" value="NAD(P)-binding Rossmann-fold domains"/>
    <property type="match status" value="1"/>
</dbReference>
<dbReference type="SUPFAM" id="SSF50974">
    <property type="entry name" value="Nitrous oxide reductase, N-terminal domain"/>
    <property type="match status" value="1"/>
</dbReference>
<gene>
    <name evidence="3" type="ORF">GCM10023191_087370</name>
</gene>
<dbReference type="Proteomes" id="UP001500503">
    <property type="component" value="Unassembled WGS sequence"/>
</dbReference>
<dbReference type="EMBL" id="BAABHF010000054">
    <property type="protein sequence ID" value="GAA4516427.1"/>
    <property type="molecule type" value="Genomic_DNA"/>
</dbReference>
<dbReference type="PRINTS" id="PR00080">
    <property type="entry name" value="SDRFAMILY"/>
</dbReference>
<evidence type="ECO:0000256" key="2">
    <source>
        <dbReference type="ARBA" id="ARBA00023002"/>
    </source>
</evidence>
<dbReference type="PRINTS" id="PR00081">
    <property type="entry name" value="GDHRDH"/>
</dbReference>
<protein>
    <submittedName>
        <fullName evidence="3">Uncharacterized protein</fullName>
    </submittedName>
</protein>